<reference evidence="1" key="1">
    <citation type="submission" date="2022-08" db="EMBL/GenBank/DDBJ databases">
        <title>Genomic Encyclopedia of Type Strains, Phase V (KMG-V): Genome sequencing to study the core and pangenomes of soil and plant-associated prokaryotes.</title>
        <authorList>
            <person name="Whitman W."/>
        </authorList>
    </citation>
    <scope>NUCLEOTIDE SEQUENCE</scope>
    <source>
        <strain evidence="1">PS</strain>
    </source>
</reference>
<dbReference type="Pfam" id="PF02643">
    <property type="entry name" value="DUF192"/>
    <property type="match status" value="1"/>
</dbReference>
<evidence type="ECO:0000313" key="1">
    <source>
        <dbReference type="EMBL" id="MCS3922702.1"/>
    </source>
</evidence>
<organism evidence="1 2">
    <name type="scientific">Methanococcus voltae PS</name>
    <dbReference type="NCBI Taxonomy" id="523842"/>
    <lineage>
        <taxon>Archaea</taxon>
        <taxon>Methanobacteriati</taxon>
        <taxon>Methanobacteriota</taxon>
        <taxon>Methanomada group</taxon>
        <taxon>Methanococci</taxon>
        <taxon>Methanococcales</taxon>
        <taxon>Methanococcaceae</taxon>
        <taxon>Methanococcus</taxon>
    </lineage>
</organism>
<keyword evidence="2" id="KW-1185">Reference proteome</keyword>
<dbReference type="InterPro" id="IPR003795">
    <property type="entry name" value="DUF192"/>
</dbReference>
<dbReference type="RefSeq" id="WP_209631807.1">
    <property type="nucleotide sequence ID" value="NZ_JANUCQ010000003.1"/>
</dbReference>
<gene>
    <name evidence="1" type="ORF">M2325_001398</name>
</gene>
<dbReference type="EMBL" id="JANUCQ010000003">
    <property type="protein sequence ID" value="MCS3922702.1"/>
    <property type="molecule type" value="Genomic_DNA"/>
</dbReference>
<sequence length="139" mass="16831">MSNVNKDFEENYYENLSNNVIRREFPKVTILDNLNEDIGKDNKILKINGRNFKVLYADKFIDRARGLMFKDIMHNEALIFKYMFRKIHVHTYFMKYPIYIIFLNDGKVVDFTHLKPWSTYQSKEYSNMMIEFKDASFIK</sequence>
<protein>
    <submittedName>
        <fullName evidence="1">Uncharacterized membrane protein (UPF0127 family)</fullName>
    </submittedName>
</protein>
<dbReference type="PANTHER" id="PTHR37953:SF1">
    <property type="entry name" value="UPF0127 PROTEIN MJ1496"/>
    <property type="match status" value="1"/>
</dbReference>
<dbReference type="InterPro" id="IPR038695">
    <property type="entry name" value="Saro_0823-like_sf"/>
</dbReference>
<accession>A0ABT2EXK1</accession>
<evidence type="ECO:0000313" key="2">
    <source>
        <dbReference type="Proteomes" id="UP001140258"/>
    </source>
</evidence>
<dbReference type="Proteomes" id="UP001140258">
    <property type="component" value="Unassembled WGS sequence"/>
</dbReference>
<dbReference type="Gene3D" id="2.60.120.1140">
    <property type="entry name" value="Protein of unknown function DUF192"/>
    <property type="match status" value="1"/>
</dbReference>
<dbReference type="PANTHER" id="PTHR37953">
    <property type="entry name" value="UPF0127 PROTEIN MJ1496"/>
    <property type="match status" value="1"/>
</dbReference>
<comment type="caution">
    <text evidence="1">The sequence shown here is derived from an EMBL/GenBank/DDBJ whole genome shotgun (WGS) entry which is preliminary data.</text>
</comment>
<name>A0ABT2EXK1_METVO</name>
<proteinExistence type="predicted"/>